<evidence type="ECO:0000256" key="1">
    <source>
        <dbReference type="SAM" id="MobiDB-lite"/>
    </source>
</evidence>
<dbReference type="Proteomes" id="UP000703269">
    <property type="component" value="Unassembled WGS sequence"/>
</dbReference>
<dbReference type="AlphaFoldDB" id="A0A9P3G2M1"/>
<gene>
    <name evidence="2" type="ORF">PsYK624_030550</name>
</gene>
<feature type="compositionally biased region" description="Polar residues" evidence="1">
    <location>
        <begin position="662"/>
        <end position="672"/>
    </location>
</feature>
<reference evidence="2 3" key="1">
    <citation type="submission" date="2021-08" db="EMBL/GenBank/DDBJ databases">
        <title>Draft Genome Sequence of Phanerochaete sordida strain YK-624.</title>
        <authorList>
            <person name="Mori T."/>
            <person name="Dohra H."/>
            <person name="Suzuki T."/>
            <person name="Kawagishi H."/>
            <person name="Hirai H."/>
        </authorList>
    </citation>
    <scope>NUCLEOTIDE SEQUENCE [LARGE SCALE GENOMIC DNA]</scope>
    <source>
        <strain evidence="2 3">YK-624</strain>
    </source>
</reference>
<accession>A0A9P3G2M1</accession>
<dbReference type="OrthoDB" id="2507795at2759"/>
<dbReference type="InterPro" id="IPR018822">
    <property type="entry name" value="UPF0646"/>
</dbReference>
<dbReference type="Pfam" id="PF10336">
    <property type="entry name" value="DUF2420"/>
    <property type="match status" value="1"/>
</dbReference>
<name>A0A9P3G2M1_9APHY</name>
<feature type="compositionally biased region" description="Basic and acidic residues" evidence="1">
    <location>
        <begin position="466"/>
        <end position="493"/>
    </location>
</feature>
<sequence>MSSTTVMELTDTQMLDYSIDSDYTMHATGHSVEWLPVEATMSDDQILSATEYSETIEVDMDQNEEDEEMTEYEMADGTDYVNEDVVEIQDVDFADPSQVASPLGVSALGSPALVDAASFQLPPSPSLPLVSPALRSEAYVFHAAAPSIPERSTSSSDTPAHSTIPEPLEALHEPVPHPHAYLADDRSNGGEEPHVAQRPASPVEPGPANPLANLEAEPQTHSLDHAAVGAQVADSSDDAVGSGGQEDGSLQLEESFPDDAHAFGEVAELGAGQEVHENASNGDPHEISDGVYIEPPPAVLLSLSTSSQRVECCMFNQPHADSRAQSPSAHASSSTTPDLALLLSQRPTLYYEPLSNVFEALRQDETINSLSELVDGEMIIEAYDLDLRITEDNIHTGEVTIHELNILHDGIDLTGPLRLRLSAVPRFITRYHALRDQVAQLSLEAGLDNAPHPPANATDSAEVYETTDHRDTFSTSDRALDFESSEAARHETADDASTEPTQTGNTEHESLAQHPSNEPSHADPGQELQSASAEDQYDEQEHEDPADDAAPEAAEDQTTEYGTALTTGEPVEGLDADVHRERDAEEGGDYTDYAQHNPDDEEEFGEALPELGDGPAVSEGDDGHHETLAVPYGDVSTADGAAEAAYTEAEAEAQTALDTADSDQTSVGNVTNIAEEDVTETDGPADDYTKPEAVDRPSANDISRTESGETDNLEDYDAEGDLEDEGDPAEFQEELEDWGEFDDEDPEQSHYVPEDGSSKGSSETLSTLSKRSREEDEDEGDDIDGNPPHSPDSKRVRVE</sequence>
<feature type="compositionally biased region" description="Basic and acidic residues" evidence="1">
    <location>
        <begin position="178"/>
        <end position="195"/>
    </location>
</feature>
<evidence type="ECO:0000313" key="3">
    <source>
        <dbReference type="Proteomes" id="UP000703269"/>
    </source>
</evidence>
<feature type="compositionally biased region" description="Acidic residues" evidence="1">
    <location>
        <begin position="708"/>
        <end position="746"/>
    </location>
</feature>
<feature type="compositionally biased region" description="Polar residues" evidence="1">
    <location>
        <begin position="758"/>
        <end position="769"/>
    </location>
</feature>
<comment type="caution">
    <text evidence="2">The sequence shown here is derived from an EMBL/GenBank/DDBJ whole genome shotgun (WGS) entry which is preliminary data.</text>
</comment>
<feature type="compositionally biased region" description="Acidic residues" evidence="1">
    <location>
        <begin position="535"/>
        <end position="558"/>
    </location>
</feature>
<feature type="compositionally biased region" description="Low complexity" evidence="1">
    <location>
        <begin position="637"/>
        <end position="659"/>
    </location>
</feature>
<dbReference type="EMBL" id="BPQB01000005">
    <property type="protein sequence ID" value="GJE86972.1"/>
    <property type="molecule type" value="Genomic_DNA"/>
</dbReference>
<organism evidence="2 3">
    <name type="scientific">Phanerochaete sordida</name>
    <dbReference type="NCBI Taxonomy" id="48140"/>
    <lineage>
        <taxon>Eukaryota</taxon>
        <taxon>Fungi</taxon>
        <taxon>Dikarya</taxon>
        <taxon>Basidiomycota</taxon>
        <taxon>Agaricomycotina</taxon>
        <taxon>Agaricomycetes</taxon>
        <taxon>Polyporales</taxon>
        <taxon>Phanerochaetaceae</taxon>
        <taxon>Phanerochaete</taxon>
    </lineage>
</organism>
<protein>
    <submittedName>
        <fullName evidence="2">Uncharacterized protein</fullName>
    </submittedName>
</protein>
<feature type="region of interest" description="Disordered" evidence="1">
    <location>
        <begin position="232"/>
        <end position="251"/>
    </location>
</feature>
<feature type="compositionally biased region" description="Acidic residues" evidence="1">
    <location>
        <begin position="674"/>
        <end position="685"/>
    </location>
</feature>
<feature type="region of interest" description="Disordered" evidence="1">
    <location>
        <begin position="178"/>
        <end position="214"/>
    </location>
</feature>
<evidence type="ECO:0000313" key="2">
    <source>
        <dbReference type="EMBL" id="GJE86972.1"/>
    </source>
</evidence>
<feature type="compositionally biased region" description="Acidic residues" evidence="1">
    <location>
        <begin position="775"/>
        <end position="784"/>
    </location>
</feature>
<feature type="region of interest" description="Disordered" evidence="1">
    <location>
        <begin position="446"/>
        <end position="799"/>
    </location>
</feature>
<proteinExistence type="predicted"/>
<keyword evidence="3" id="KW-1185">Reference proteome</keyword>
<feature type="compositionally biased region" description="Basic and acidic residues" evidence="1">
    <location>
        <begin position="576"/>
        <end position="585"/>
    </location>
</feature>